<dbReference type="GO" id="GO:0004519">
    <property type="term" value="F:endonuclease activity"/>
    <property type="evidence" value="ECO:0007669"/>
    <property type="project" value="UniProtKB-KW"/>
</dbReference>
<dbReference type="EMBL" id="CP000699">
    <property type="protein sequence ID" value="ABQ68895.1"/>
    <property type="molecule type" value="Genomic_DNA"/>
</dbReference>
<dbReference type="EC" id="3.1.-.-" evidence="6"/>
<dbReference type="Gene3D" id="3.40.960.10">
    <property type="entry name" value="VSR Endonuclease"/>
    <property type="match status" value="1"/>
</dbReference>
<evidence type="ECO:0000256" key="1">
    <source>
        <dbReference type="ARBA" id="ARBA00022722"/>
    </source>
</evidence>
<keyword evidence="2 6" id="KW-0255">Endonuclease</keyword>
<keyword evidence="5 6" id="KW-0234">DNA repair</keyword>
<accession>A0A9J9HC59</accession>
<dbReference type="GO" id="GO:0016787">
    <property type="term" value="F:hydrolase activity"/>
    <property type="evidence" value="ECO:0007669"/>
    <property type="project" value="UniProtKB-KW"/>
</dbReference>
<dbReference type="PIRSF" id="PIRSF018267">
    <property type="entry name" value="VSR_endonuc"/>
    <property type="match status" value="1"/>
</dbReference>
<keyword evidence="4 6" id="KW-0378">Hydrolase</keyword>
<evidence type="ECO:0000256" key="6">
    <source>
        <dbReference type="PIRNR" id="PIRNR018267"/>
    </source>
</evidence>
<evidence type="ECO:0000256" key="5">
    <source>
        <dbReference type="ARBA" id="ARBA00023204"/>
    </source>
</evidence>
<organism evidence="7 8">
    <name type="scientific">Rhizorhabdus wittichii (strain DSM 6014 / CCUG 31198 / JCM 15750 / NBRC 105917 / EY 4224 / RW1)</name>
    <name type="common">Sphingomonas wittichii</name>
    <dbReference type="NCBI Taxonomy" id="392499"/>
    <lineage>
        <taxon>Bacteria</taxon>
        <taxon>Pseudomonadati</taxon>
        <taxon>Pseudomonadota</taxon>
        <taxon>Alphaproteobacteria</taxon>
        <taxon>Sphingomonadales</taxon>
        <taxon>Sphingomonadaceae</taxon>
        <taxon>Rhizorhabdus</taxon>
    </lineage>
</organism>
<dbReference type="CDD" id="cd00221">
    <property type="entry name" value="Vsr"/>
    <property type="match status" value="1"/>
</dbReference>
<dbReference type="OrthoDB" id="9801520at2"/>
<keyword evidence="1 6" id="KW-0540">Nuclease</keyword>
<dbReference type="InterPro" id="IPR004603">
    <property type="entry name" value="DNA_mismatch_endonuc_vsr"/>
</dbReference>
<keyword evidence="3 6" id="KW-0227">DNA damage</keyword>
<dbReference type="InterPro" id="IPR011335">
    <property type="entry name" value="Restrct_endonuc-II-like"/>
</dbReference>
<dbReference type="Proteomes" id="UP000001989">
    <property type="component" value="Chromosome"/>
</dbReference>
<evidence type="ECO:0000256" key="3">
    <source>
        <dbReference type="ARBA" id="ARBA00022763"/>
    </source>
</evidence>
<dbReference type="REBASE" id="15463">
    <property type="entry name" value="V.SwiRWORF2535P"/>
</dbReference>
<dbReference type="SUPFAM" id="SSF52980">
    <property type="entry name" value="Restriction endonuclease-like"/>
    <property type="match status" value="1"/>
</dbReference>
<reference evidence="7 8" key="1">
    <citation type="journal article" date="2010" name="J. Bacteriol.">
        <title>Genome sequence of the dioxin-mineralizing bacterium Sphingomonas wittichii RW1.</title>
        <authorList>
            <person name="Miller T.R."/>
            <person name="Delcher A.L."/>
            <person name="Salzberg S.L."/>
            <person name="Saunders E."/>
            <person name="Detter J.C."/>
            <person name="Halden R.U."/>
        </authorList>
    </citation>
    <scope>NUCLEOTIDE SEQUENCE [LARGE SCALE GENOMIC DNA]</scope>
    <source>
        <strain evidence="8">DSM 6014 / CCUG 31198 / JCM 15750 / NBRC 105917 / EY 4224 / RW1</strain>
    </source>
</reference>
<evidence type="ECO:0000313" key="7">
    <source>
        <dbReference type="EMBL" id="ABQ68895.1"/>
    </source>
</evidence>
<proteinExistence type="inferred from homology"/>
<protein>
    <recommendedName>
        <fullName evidence="6">Very short patch repair endonuclease</fullName>
        <ecNumber evidence="6">3.1.-.-</ecNumber>
    </recommendedName>
</protein>
<sequence>MADILTSAERSERMARIRAKDTAPELRVRRLLHRFGYRFRLHRVDLPGCPDIVLPRHRTVIFVHGCFWHQHPDPACRRARLPKSRQDYWVPKLRRNAQRDAAHRISLERAGWRVLEIWECETSHLSKLEGTLRSVLGNSGL</sequence>
<dbReference type="NCBIfam" id="TIGR00632">
    <property type="entry name" value="vsr"/>
    <property type="match status" value="1"/>
</dbReference>
<gene>
    <name evidence="7" type="ordered locus">Swit_2536</name>
</gene>
<comment type="similarity">
    <text evidence="6">Belongs to the vsr family.</text>
</comment>
<dbReference type="Pfam" id="PF03852">
    <property type="entry name" value="Vsr"/>
    <property type="match status" value="1"/>
</dbReference>
<dbReference type="AlphaFoldDB" id="A0A9J9HC59"/>
<comment type="function">
    <text evidence="6">May nick specific sequences that contain T:G mispairs resulting from m5C-deamination.</text>
</comment>
<evidence type="ECO:0000256" key="4">
    <source>
        <dbReference type="ARBA" id="ARBA00022801"/>
    </source>
</evidence>
<evidence type="ECO:0000256" key="2">
    <source>
        <dbReference type="ARBA" id="ARBA00022759"/>
    </source>
</evidence>
<evidence type="ECO:0000313" key="8">
    <source>
        <dbReference type="Proteomes" id="UP000001989"/>
    </source>
</evidence>
<keyword evidence="8" id="KW-1185">Reference proteome</keyword>
<dbReference type="KEGG" id="swi:Swit_2536"/>
<name>A0A9J9HC59_RHIWR</name>
<dbReference type="GO" id="GO:0006298">
    <property type="term" value="P:mismatch repair"/>
    <property type="evidence" value="ECO:0007669"/>
    <property type="project" value="UniProtKB-UniRule"/>
</dbReference>